<feature type="compositionally biased region" description="Polar residues" evidence="1">
    <location>
        <begin position="484"/>
        <end position="524"/>
    </location>
</feature>
<evidence type="ECO:0000313" key="2">
    <source>
        <dbReference type="EMBL" id="KAJ2755308.1"/>
    </source>
</evidence>
<proteinExistence type="predicted"/>
<dbReference type="Proteomes" id="UP001140011">
    <property type="component" value="Unassembled WGS sequence"/>
</dbReference>
<comment type="caution">
    <text evidence="2">The sequence shown here is derived from an EMBL/GenBank/DDBJ whole genome shotgun (WGS) entry which is preliminary data.</text>
</comment>
<feature type="region of interest" description="Disordered" evidence="1">
    <location>
        <begin position="310"/>
        <end position="330"/>
    </location>
</feature>
<feature type="compositionally biased region" description="Polar residues" evidence="1">
    <location>
        <begin position="596"/>
        <end position="609"/>
    </location>
</feature>
<organism evidence="2 3">
    <name type="scientific">Coemansia pectinata</name>
    <dbReference type="NCBI Taxonomy" id="1052879"/>
    <lineage>
        <taxon>Eukaryota</taxon>
        <taxon>Fungi</taxon>
        <taxon>Fungi incertae sedis</taxon>
        <taxon>Zoopagomycota</taxon>
        <taxon>Kickxellomycotina</taxon>
        <taxon>Kickxellomycetes</taxon>
        <taxon>Kickxellales</taxon>
        <taxon>Kickxellaceae</taxon>
        <taxon>Coemansia</taxon>
    </lineage>
</organism>
<reference evidence="2" key="1">
    <citation type="submission" date="2022-07" db="EMBL/GenBank/DDBJ databases">
        <title>Phylogenomic reconstructions and comparative analyses of Kickxellomycotina fungi.</title>
        <authorList>
            <person name="Reynolds N.K."/>
            <person name="Stajich J.E."/>
            <person name="Barry K."/>
            <person name="Grigoriev I.V."/>
            <person name="Crous P."/>
            <person name="Smith M.E."/>
        </authorList>
    </citation>
    <scope>NUCLEOTIDE SEQUENCE</scope>
    <source>
        <strain evidence="2">BCRC 34297</strain>
    </source>
</reference>
<accession>A0A9W8H3N5</accession>
<evidence type="ECO:0000313" key="3">
    <source>
        <dbReference type="Proteomes" id="UP001140011"/>
    </source>
</evidence>
<feature type="region of interest" description="Disordered" evidence="1">
    <location>
        <begin position="868"/>
        <end position="904"/>
    </location>
</feature>
<name>A0A9W8H3N5_9FUNG</name>
<feature type="compositionally biased region" description="Basic and acidic residues" evidence="1">
    <location>
        <begin position="543"/>
        <end position="552"/>
    </location>
</feature>
<feature type="region of interest" description="Disordered" evidence="1">
    <location>
        <begin position="479"/>
        <end position="530"/>
    </location>
</feature>
<evidence type="ECO:0000256" key="1">
    <source>
        <dbReference type="SAM" id="MobiDB-lite"/>
    </source>
</evidence>
<protein>
    <submittedName>
        <fullName evidence="2">Uncharacterized protein</fullName>
    </submittedName>
</protein>
<gene>
    <name evidence="2" type="ORF">GGI19_001768</name>
</gene>
<dbReference type="AlphaFoldDB" id="A0A9W8H3N5"/>
<dbReference type="EMBL" id="JANBUH010000069">
    <property type="protein sequence ID" value="KAJ2755308.1"/>
    <property type="molecule type" value="Genomic_DNA"/>
</dbReference>
<feature type="compositionally biased region" description="Polar residues" evidence="1">
    <location>
        <begin position="572"/>
        <end position="582"/>
    </location>
</feature>
<feature type="region of interest" description="Disordered" evidence="1">
    <location>
        <begin position="1"/>
        <end position="64"/>
    </location>
</feature>
<feature type="compositionally biased region" description="Basic and acidic residues" evidence="1">
    <location>
        <begin position="22"/>
        <end position="33"/>
    </location>
</feature>
<dbReference type="OrthoDB" id="5574788at2759"/>
<keyword evidence="3" id="KW-1185">Reference proteome</keyword>
<feature type="region of interest" description="Disordered" evidence="1">
    <location>
        <begin position="207"/>
        <end position="230"/>
    </location>
</feature>
<feature type="compositionally biased region" description="Basic residues" evidence="1">
    <location>
        <begin position="11"/>
        <end position="21"/>
    </location>
</feature>
<feature type="region of interest" description="Disordered" evidence="1">
    <location>
        <begin position="543"/>
        <end position="618"/>
    </location>
</feature>
<sequence>MANGKGGAPGLKKKSSRKSKAHGVDMHRTRDGENDADIGVPDMRHTIGQARGGGASIPSAGSSGKQAQMVFTIGTFDDDDDSYISDQLRTTVAASHRQTRLVGARGSVELSKAAEPGSDSHALLDGRVDNSELPASWKGAGLTKPSAAQRLHLKRQTLFTMGSHSEASDMDGGDMYNGTGGRSAYAAYHSASNSNSSVDSSDIADAVVTNNSSGDDHAVPESAVEQRVADGSTISDAGELAVSALNPGTSMAPHDCERRTDCGGSVHNSNKSPAANNDEDGCSSNGLHMCKASTSLSQLGKASDSVSSIDAAASNSTSDQGSSSVGMPERVASAPAIQPAADTQANGSCVSFALCDNREGLETSPVGKGKAALPREGYGKARKRVGSKKAHLKKAVSTAALRGRSRLGGPQRRDPLALKAQVGGATEYDGPADGSYVDYSGTSDMGEDHCQVEVDVQQQQQQQQLAGALQADVVAGADAARVSPHSSTATLDGTSQEMDDSASTASIGSPRAEQSQTFGTNQRAPSADMARVAEQADIAMGENHCDQDRSRVADPPPSSLSVVGDTGAAQAPSDQGTRSVQRVQGEAGEAGESRQGRMTGQSRHGNSFRKQGAGVVSGQTMHVALSTKRNMESQRQQSMVEKEEEDMDIATTLVTGIPRRQNRASGMAPYIYLSPSSPAYSQQVRAMDRTYGHVRAMAHPMLESISRCVALREQRLAFAVPRGQARAWTSRRIPSETDMPGEWWESLMPPPSSSVVANREHRTRLLPAELPPWVLVPDDAKCAVYGPDLTSMVSGSGGHGQLDASCVHVRELREHAKELKYVRQHAVSAPRNQVLTLPRQPAMASLAELETWRGRRVPGLLDVDIYAGAAGPLDPSSRQPHRPGPEPRSPPLTEVSPLPRVNPLAPPYRRYGTVYGYTSANGASKWPGQAAALPTVPLGGGGQPSAAVALSVRGFNGTPAARASTVGIWDTDPRRSSYFDRLSIDDTRPQLASSAAQTAGTGLLRRVISGLTGATTTAFGTSQ</sequence>